<feature type="transmembrane region" description="Helical" evidence="2">
    <location>
        <begin position="20"/>
        <end position="43"/>
    </location>
</feature>
<keyword evidence="2" id="KW-1133">Transmembrane helix</keyword>
<dbReference type="Pfam" id="PF09919">
    <property type="entry name" value="DUF2149"/>
    <property type="match status" value="1"/>
</dbReference>
<organism evidence="3 4">
    <name type="scientific">Botrimarina colliarenosi</name>
    <dbReference type="NCBI Taxonomy" id="2528001"/>
    <lineage>
        <taxon>Bacteria</taxon>
        <taxon>Pseudomonadati</taxon>
        <taxon>Planctomycetota</taxon>
        <taxon>Planctomycetia</taxon>
        <taxon>Pirellulales</taxon>
        <taxon>Lacipirellulaceae</taxon>
        <taxon>Botrimarina</taxon>
    </lineage>
</organism>
<feature type="region of interest" description="Disordered" evidence="1">
    <location>
        <begin position="1"/>
        <end position="20"/>
    </location>
</feature>
<dbReference type="EMBL" id="SJPR01000001">
    <property type="protein sequence ID" value="TWT99822.1"/>
    <property type="molecule type" value="Genomic_DNA"/>
</dbReference>
<dbReference type="InterPro" id="IPR018676">
    <property type="entry name" value="DUF2149"/>
</dbReference>
<dbReference type="AlphaFoldDB" id="A0A5C6AIE3"/>
<comment type="caution">
    <text evidence="3">The sequence shown here is derived from an EMBL/GenBank/DDBJ whole genome shotgun (WGS) entry which is preliminary data.</text>
</comment>
<sequence>MADRGSSPHRRLLASHDDDPLSGVANLFDVAMVFAVAILLSLITRIAPLEAIASSGGKPGSEAILPDGEPLEHYRVSESQLSGEGERLGVAYRLANGEVVYVPSRAEDGRLDEP</sequence>
<accession>A0A5C6AIE3</accession>
<evidence type="ECO:0000313" key="3">
    <source>
        <dbReference type="EMBL" id="TWT99822.1"/>
    </source>
</evidence>
<dbReference type="RefSeq" id="WP_146443146.1">
    <property type="nucleotide sequence ID" value="NZ_SJPR01000001.1"/>
</dbReference>
<dbReference type="OrthoDB" id="199365at2"/>
<keyword evidence="2" id="KW-0812">Transmembrane</keyword>
<dbReference type="Proteomes" id="UP000317421">
    <property type="component" value="Unassembled WGS sequence"/>
</dbReference>
<evidence type="ECO:0008006" key="5">
    <source>
        <dbReference type="Google" id="ProtNLM"/>
    </source>
</evidence>
<reference evidence="3 4" key="1">
    <citation type="submission" date="2019-02" db="EMBL/GenBank/DDBJ databases">
        <title>Deep-cultivation of Planctomycetes and their phenomic and genomic characterization uncovers novel biology.</title>
        <authorList>
            <person name="Wiegand S."/>
            <person name="Jogler M."/>
            <person name="Boedeker C."/>
            <person name="Pinto D."/>
            <person name="Vollmers J."/>
            <person name="Rivas-Marin E."/>
            <person name="Kohn T."/>
            <person name="Peeters S.H."/>
            <person name="Heuer A."/>
            <person name="Rast P."/>
            <person name="Oberbeckmann S."/>
            <person name="Bunk B."/>
            <person name="Jeske O."/>
            <person name="Meyerdierks A."/>
            <person name="Storesund J.E."/>
            <person name="Kallscheuer N."/>
            <person name="Luecker S."/>
            <person name="Lage O.M."/>
            <person name="Pohl T."/>
            <person name="Merkel B.J."/>
            <person name="Hornburger P."/>
            <person name="Mueller R.-W."/>
            <person name="Bruemmer F."/>
            <person name="Labrenz M."/>
            <person name="Spormann A.M."/>
            <person name="Op Den Camp H."/>
            <person name="Overmann J."/>
            <person name="Amann R."/>
            <person name="Jetten M.S.M."/>
            <person name="Mascher T."/>
            <person name="Medema M.H."/>
            <person name="Devos D.P."/>
            <person name="Kaster A.-K."/>
            <person name="Ovreas L."/>
            <person name="Rohde M."/>
            <person name="Galperin M.Y."/>
            <person name="Jogler C."/>
        </authorList>
    </citation>
    <scope>NUCLEOTIDE SEQUENCE [LARGE SCALE GENOMIC DNA]</scope>
    <source>
        <strain evidence="3 4">Pla108</strain>
    </source>
</reference>
<evidence type="ECO:0000256" key="2">
    <source>
        <dbReference type="SAM" id="Phobius"/>
    </source>
</evidence>
<keyword evidence="4" id="KW-1185">Reference proteome</keyword>
<proteinExistence type="predicted"/>
<keyword evidence="2" id="KW-0472">Membrane</keyword>
<gene>
    <name evidence="3" type="ORF">Pla108_07650</name>
</gene>
<name>A0A5C6AIE3_9BACT</name>
<evidence type="ECO:0000256" key="1">
    <source>
        <dbReference type="SAM" id="MobiDB-lite"/>
    </source>
</evidence>
<protein>
    <recommendedName>
        <fullName evidence="5">DUF2149 domain-containing protein</fullName>
    </recommendedName>
</protein>
<evidence type="ECO:0000313" key="4">
    <source>
        <dbReference type="Proteomes" id="UP000317421"/>
    </source>
</evidence>